<dbReference type="KEGG" id="dpte:113789375"/>
<dbReference type="GO" id="GO:0008285">
    <property type="term" value="P:negative regulation of cell population proliferation"/>
    <property type="evidence" value="ECO:0007669"/>
    <property type="project" value="TreeGrafter"/>
</dbReference>
<dbReference type="OrthoDB" id="5962932at2759"/>
<keyword evidence="7" id="KW-0238">DNA-binding</keyword>
<comment type="subcellular location">
    <subcellularLocation>
        <location evidence="1">Nucleus</location>
    </subcellularLocation>
</comment>
<evidence type="ECO:0000256" key="1">
    <source>
        <dbReference type="ARBA" id="ARBA00004123"/>
    </source>
</evidence>
<dbReference type="FunCoup" id="A0A6P6XPJ2">
    <property type="interactions" value="1382"/>
</dbReference>
<feature type="region of interest" description="Disordered" evidence="10">
    <location>
        <begin position="999"/>
        <end position="1048"/>
    </location>
</feature>
<organism evidence="11 12">
    <name type="scientific">Dermatophagoides pteronyssinus</name>
    <name type="common">European house dust mite</name>
    <dbReference type="NCBI Taxonomy" id="6956"/>
    <lineage>
        <taxon>Eukaryota</taxon>
        <taxon>Metazoa</taxon>
        <taxon>Ecdysozoa</taxon>
        <taxon>Arthropoda</taxon>
        <taxon>Chelicerata</taxon>
        <taxon>Arachnida</taxon>
        <taxon>Acari</taxon>
        <taxon>Acariformes</taxon>
        <taxon>Sarcoptiformes</taxon>
        <taxon>Astigmata</taxon>
        <taxon>Psoroptidia</taxon>
        <taxon>Analgoidea</taxon>
        <taxon>Pyroglyphidae</taxon>
        <taxon>Dermatophagoidinae</taxon>
        <taxon>Dermatophagoides</taxon>
    </lineage>
</organism>
<sequence>MTAHNNNNNNNNAGVHYNEQRQSQQQQHHHRKSSSTKSMIIIDDHNHHHIDDNDDYVRRNSRQNLHVNHRPNRRSTTTNQQFINNSSTSSNIRPNNTKLNLSKSKLSTITTTIASNENKNLTNIQSATTTTTIGPITTMNLRNRTLKIAATATATEQHPLADISTSATCPQTTLPPTISDTIIKNFNDNESTGQQQQQQRRRSNRCQNKQAAKSIIDSSSSKSSDHQQQQQSSLPASSLSSSTTTTLNSSRSIRSFFPLRTIGSVCELFRSQLDPGQFNDNNDDDDNNDQSTNRNEPDLALLSIVLGIIETSLTRGLYVDHSETTTTSINNNENSMTTTLSDSHDQQQQSPSIMTDNVNGQRQNSTTTMNNGSYSPAEASIAPIVPIVSNIIHTPLDIPIPTVYYENVENLLKKFQQHIKESIDLDKFITDNVELINKPNNDSNSNQDSNHTTTTNRNNDLRELIKKISELIWSNLHRSHYKDRAHLQTIYSYVSENKLDCYGVAYTVLAACQILGLDDVRLVMSEDHAWVTFGQGETCEVTWHGKCGNDDRCGQSIPTTMESLNCWLYLNGNTMTCDRFQTIGTLVSAMNLSINATQDSEELAILQQHLLWILYDFGYLERYPMALGNLGDIEDVCSIHSTTARKHPLELFNEAIESARKYYNDYHVYPYTYLGGYYFRKRQFKQAFRAWADAARVVMKYNYTRDDEEIYKEFQEISNDLIPYIVKYSTSTAIAADGNDDTGNRIDSIIDDPECFVYLLQFYDGLCAWEEDSTTPVLHIGWTKPIVSTISKFPYRTRSQIIIKVDPTLNIKHQFNHQSSLIGDVDHHHYHSDDLIENSENHNINIVSGNQHLIGRERRRRRAASIGQQPATPPVMAIKQEINNNGDSNEIEMKPKSIEKMDHFSNGDDTENDDHHHNDGKIVAILVSKKFSGIKNLLTADKLNTSAIQLQLTAQSQVNIFNHGKRSSTGIGNTNRMFSTGKSSCGPFSEMDYILSSSTTTTTNYGSKSTIANSPSSTCGGGQQIRTNQSSSNININQNSNNKRLRRE</sequence>
<feature type="region of interest" description="Disordered" evidence="10">
    <location>
        <begin position="325"/>
        <end position="359"/>
    </location>
</feature>
<feature type="compositionally biased region" description="Polar residues" evidence="10">
    <location>
        <begin position="163"/>
        <end position="193"/>
    </location>
</feature>
<dbReference type="AlphaFoldDB" id="A0A6P6XPJ2"/>
<evidence type="ECO:0000256" key="9">
    <source>
        <dbReference type="ARBA" id="ARBA00023242"/>
    </source>
</evidence>
<dbReference type="Proteomes" id="UP000515146">
    <property type="component" value="Unplaced"/>
</dbReference>
<keyword evidence="5" id="KW-0156">Chromatin regulator</keyword>
<keyword evidence="6" id="KW-0805">Transcription regulation</keyword>
<feature type="compositionally biased region" description="Low complexity" evidence="10">
    <location>
        <begin position="1"/>
        <end position="12"/>
    </location>
</feature>
<evidence type="ECO:0000256" key="7">
    <source>
        <dbReference type="ARBA" id="ARBA00023125"/>
    </source>
</evidence>
<evidence type="ECO:0000256" key="5">
    <source>
        <dbReference type="ARBA" id="ARBA00022853"/>
    </source>
</evidence>
<keyword evidence="8" id="KW-0804">Transcription</keyword>
<reference evidence="12" key="1">
    <citation type="submission" date="2025-08" db="UniProtKB">
        <authorList>
            <consortium name="RefSeq"/>
        </authorList>
    </citation>
    <scope>IDENTIFICATION</scope>
    <source>
        <strain evidence="12">Airmid</strain>
    </source>
</reference>
<feature type="region of interest" description="Disordered" evidence="10">
    <location>
        <begin position="163"/>
        <end position="247"/>
    </location>
</feature>
<dbReference type="InParanoid" id="A0A6P6XPJ2"/>
<accession>A0A6P6XPJ2</accession>
<feature type="compositionally biased region" description="Polar residues" evidence="10">
    <location>
        <begin position="74"/>
        <end position="94"/>
    </location>
</feature>
<dbReference type="PANTHER" id="PTHR12693:SF3">
    <property type="entry name" value="MENIN"/>
    <property type="match status" value="1"/>
</dbReference>
<evidence type="ECO:0000256" key="4">
    <source>
        <dbReference type="ARBA" id="ARBA00022553"/>
    </source>
</evidence>
<dbReference type="CTD" id="33991"/>
<dbReference type="GO" id="GO:0035097">
    <property type="term" value="C:histone methyltransferase complex"/>
    <property type="evidence" value="ECO:0007669"/>
    <property type="project" value="TreeGrafter"/>
</dbReference>
<evidence type="ECO:0000256" key="6">
    <source>
        <dbReference type="ARBA" id="ARBA00023015"/>
    </source>
</evidence>
<evidence type="ECO:0000313" key="12">
    <source>
        <dbReference type="RefSeq" id="XP_027194703.1"/>
    </source>
</evidence>
<dbReference type="GO" id="GO:0000403">
    <property type="term" value="F:Y-form DNA binding"/>
    <property type="evidence" value="ECO:0007669"/>
    <property type="project" value="TreeGrafter"/>
</dbReference>
<dbReference type="Pfam" id="PF05053">
    <property type="entry name" value="Menin"/>
    <property type="match status" value="1"/>
</dbReference>
<dbReference type="GO" id="GO:0006357">
    <property type="term" value="P:regulation of transcription by RNA polymerase II"/>
    <property type="evidence" value="ECO:0007669"/>
    <property type="project" value="TreeGrafter"/>
</dbReference>
<proteinExistence type="predicted"/>
<dbReference type="GO" id="GO:0045786">
    <property type="term" value="P:negative regulation of cell cycle"/>
    <property type="evidence" value="ECO:0007669"/>
    <property type="project" value="TreeGrafter"/>
</dbReference>
<feature type="compositionally biased region" description="Low complexity" evidence="10">
    <location>
        <begin position="440"/>
        <end position="456"/>
    </location>
</feature>
<dbReference type="PANTHER" id="PTHR12693">
    <property type="entry name" value="MENIN"/>
    <property type="match status" value="1"/>
</dbReference>
<feature type="compositionally biased region" description="Low complexity" evidence="10">
    <location>
        <begin position="325"/>
        <end position="352"/>
    </location>
</feature>
<dbReference type="GO" id="GO:0000976">
    <property type="term" value="F:transcription cis-regulatory region binding"/>
    <property type="evidence" value="ECO:0007669"/>
    <property type="project" value="TreeGrafter"/>
</dbReference>
<evidence type="ECO:0000256" key="2">
    <source>
        <dbReference type="ARBA" id="ARBA00021162"/>
    </source>
</evidence>
<feature type="region of interest" description="Disordered" evidence="10">
    <location>
        <begin position="437"/>
        <end position="458"/>
    </location>
</feature>
<dbReference type="RefSeq" id="XP_027194703.1">
    <property type="nucleotide sequence ID" value="XM_027338902.1"/>
</dbReference>
<name>A0A6P6XPJ2_DERPT</name>
<feature type="compositionally biased region" description="Low complexity" evidence="10">
    <location>
        <begin position="1028"/>
        <end position="1042"/>
    </location>
</feature>
<feature type="compositionally biased region" description="Low complexity" evidence="10">
    <location>
        <begin position="209"/>
        <end position="247"/>
    </location>
</feature>
<evidence type="ECO:0000256" key="8">
    <source>
        <dbReference type="ARBA" id="ARBA00023163"/>
    </source>
</evidence>
<dbReference type="GO" id="GO:0000785">
    <property type="term" value="C:chromatin"/>
    <property type="evidence" value="ECO:0007669"/>
    <property type="project" value="TreeGrafter"/>
</dbReference>
<feature type="region of interest" description="Disordered" evidence="10">
    <location>
        <begin position="1"/>
        <end position="36"/>
    </location>
</feature>
<evidence type="ECO:0000256" key="3">
    <source>
        <dbReference type="ARBA" id="ARBA00022491"/>
    </source>
</evidence>
<dbReference type="OMA" id="YLERYPM"/>
<feature type="region of interest" description="Disordered" evidence="10">
    <location>
        <begin position="274"/>
        <end position="296"/>
    </location>
</feature>
<keyword evidence="11" id="KW-1185">Reference proteome</keyword>
<feature type="compositionally biased region" description="Low complexity" evidence="10">
    <location>
        <begin position="999"/>
        <end position="1010"/>
    </location>
</feature>
<evidence type="ECO:0000313" key="11">
    <source>
        <dbReference type="Proteomes" id="UP000515146"/>
    </source>
</evidence>
<gene>
    <name evidence="12" type="primary">LOC113789375</name>
</gene>
<evidence type="ECO:0000256" key="10">
    <source>
        <dbReference type="SAM" id="MobiDB-lite"/>
    </source>
</evidence>
<dbReference type="InterPro" id="IPR007747">
    <property type="entry name" value="Menin"/>
</dbReference>
<dbReference type="CDD" id="cd14456">
    <property type="entry name" value="Menin"/>
    <property type="match status" value="1"/>
</dbReference>
<keyword evidence="3" id="KW-0678">Repressor</keyword>
<dbReference type="GO" id="GO:0006325">
    <property type="term" value="P:chromatin organization"/>
    <property type="evidence" value="ECO:0007669"/>
    <property type="project" value="UniProtKB-KW"/>
</dbReference>
<protein>
    <recommendedName>
        <fullName evidence="2">Menin</fullName>
    </recommendedName>
</protein>
<feature type="region of interest" description="Disordered" evidence="10">
    <location>
        <begin position="64"/>
        <end position="99"/>
    </location>
</feature>
<keyword evidence="9" id="KW-0539">Nucleus</keyword>
<keyword evidence="4" id="KW-0597">Phosphoprotein</keyword>
<dbReference type="GO" id="GO:0003682">
    <property type="term" value="F:chromatin binding"/>
    <property type="evidence" value="ECO:0007669"/>
    <property type="project" value="TreeGrafter"/>
</dbReference>